<dbReference type="eggNOG" id="COG1160">
    <property type="taxonomic scope" value="Bacteria"/>
</dbReference>
<evidence type="ECO:0000313" key="2">
    <source>
        <dbReference type="EMBL" id="CCJ34104.1"/>
    </source>
</evidence>
<dbReference type="Pfam" id="PF18133">
    <property type="entry name" value="HydF_tetramer"/>
    <property type="match status" value="1"/>
</dbReference>
<evidence type="ECO:0000259" key="1">
    <source>
        <dbReference type="Pfam" id="PF18133"/>
    </source>
</evidence>
<dbReference type="Proteomes" id="UP000007652">
    <property type="component" value="Unassembled WGS sequence"/>
</dbReference>
<gene>
    <name evidence="2" type="ORF">CAAU_2020</name>
</gene>
<dbReference type="EMBL" id="CAKP01000105">
    <property type="protein sequence ID" value="CCJ34104.1"/>
    <property type="molecule type" value="Genomic_DNA"/>
</dbReference>
<protein>
    <submittedName>
        <fullName evidence="2">Putative GTP-binding protien TM0445</fullName>
    </submittedName>
</protein>
<evidence type="ECO:0000313" key="3">
    <source>
        <dbReference type="Proteomes" id="UP000007652"/>
    </source>
</evidence>
<feature type="domain" description="Hydrogen maturase F tetramerization" evidence="1">
    <location>
        <begin position="1"/>
        <end position="41"/>
    </location>
</feature>
<organism evidence="2 3">
    <name type="scientific">Caloramator australicus RC3</name>
    <dbReference type="NCBI Taxonomy" id="857293"/>
    <lineage>
        <taxon>Bacteria</taxon>
        <taxon>Bacillati</taxon>
        <taxon>Bacillota</taxon>
        <taxon>Clostridia</taxon>
        <taxon>Eubacteriales</taxon>
        <taxon>Clostridiaceae</taxon>
        <taxon>Caloramator</taxon>
    </lineage>
</organism>
<name>I7KVN2_9CLOT</name>
<dbReference type="InterPro" id="IPR040644">
    <property type="entry name" value="HydF_tetramer"/>
</dbReference>
<proteinExistence type="predicted"/>
<accession>I7KVN2</accession>
<dbReference type="STRING" id="857293.CAAU_2020"/>
<reference evidence="2 3" key="1">
    <citation type="journal article" date="2011" name="J. Bacteriol.">
        <title>Draft genome sequence of Caloramator australicus strain RC3T, a thermoanaerobe from the Great Artesian Basin of Australia.</title>
        <authorList>
            <person name="Ogg C.D."/>
            <person name="Patel B.K.C."/>
        </authorList>
    </citation>
    <scope>NUCLEOTIDE SEQUENCE [LARGE SCALE GENOMIC DNA]</scope>
    <source>
        <strain evidence="2 3">RC3</strain>
    </source>
</reference>
<sequence length="44" mass="5123">MFNRKQLMTRIIRCSEQNVPITNYGVAIAEINGILDRVIEVFKK</sequence>
<dbReference type="AlphaFoldDB" id="I7KVN2"/>
<comment type="caution">
    <text evidence="2">The sequence shown here is derived from an EMBL/GenBank/DDBJ whole genome shotgun (WGS) entry which is preliminary data.</text>
</comment>
<dbReference type="Gene3D" id="3.40.50.11410">
    <property type="match status" value="1"/>
</dbReference>
<keyword evidence="3" id="KW-1185">Reference proteome</keyword>